<evidence type="ECO:0000256" key="3">
    <source>
        <dbReference type="ARBA" id="ARBA00022475"/>
    </source>
</evidence>
<comment type="similarity">
    <text evidence="2">Belongs to the polysaccharide synthase family.</text>
</comment>
<dbReference type="RefSeq" id="WP_316699981.1">
    <property type="nucleotide sequence ID" value="NZ_CP136336.1"/>
</dbReference>
<feature type="transmembrane region" description="Helical" evidence="7">
    <location>
        <begin position="260"/>
        <end position="284"/>
    </location>
</feature>
<proteinExistence type="inferred from homology"/>
<accession>A0ABZ0CQP2</accession>
<keyword evidence="9" id="KW-1185">Reference proteome</keyword>
<dbReference type="Proteomes" id="UP001303946">
    <property type="component" value="Chromosome"/>
</dbReference>
<sequence>MKITTSLRSRALRAGAWAGGGHISGQLLRLVGNLFLTRLLLPEAFGLMATIAALTLTLNLIFDVGSGPVIVQSKRGSDPAFLNTAWTLQIIRGLVIWSISILVALLIAYGQTHGMFKEGSVYDDERLPWLMVATIFSMVLLGFGSVNNKVAERNLDLGKTTAIDLGAQLFSTAAMIAVAAATHSIWALVMGNLLSAGLRCAMSHIYLPGPPPRLRLERNALHELISKGKWVMVSSVLGLIALTGDRLLLSGLFDGTTMGLYSIAFGLASMATSAVGSVFGRIMLPSFSEVVRERPAELPETYRKFQQLTDLVIGLVGSFMFMAAPAIIGVLYDDRYQGAAQIFSMLAVGAIGSRFLVAEQIYVAMGRTALLPASIFPKVLLLLIGLPLGYSIDGLQGALVAIVASSFVQWPIALWFRHQHGLNHWRNDIVLPFAVAAGLSLGWAANALWLVVST</sequence>
<dbReference type="PANTHER" id="PTHR30250:SF10">
    <property type="entry name" value="LIPOPOLYSACCHARIDE BIOSYNTHESIS PROTEIN WZXC"/>
    <property type="match status" value="1"/>
</dbReference>
<feature type="transmembrane region" description="Helical" evidence="7">
    <location>
        <begin position="129"/>
        <end position="150"/>
    </location>
</feature>
<keyword evidence="4 7" id="KW-0812">Transmembrane</keyword>
<comment type="subcellular location">
    <subcellularLocation>
        <location evidence="1">Cell membrane</location>
        <topology evidence="1">Multi-pass membrane protein</topology>
    </subcellularLocation>
</comment>
<keyword evidence="3" id="KW-1003">Cell membrane</keyword>
<organism evidence="8 9">
    <name type="scientific">Piscinibacter gummiphilus</name>
    <dbReference type="NCBI Taxonomy" id="946333"/>
    <lineage>
        <taxon>Bacteria</taxon>
        <taxon>Pseudomonadati</taxon>
        <taxon>Pseudomonadota</taxon>
        <taxon>Betaproteobacteria</taxon>
        <taxon>Burkholderiales</taxon>
        <taxon>Sphaerotilaceae</taxon>
        <taxon>Piscinibacter</taxon>
    </lineage>
</organism>
<keyword evidence="5 7" id="KW-1133">Transmembrane helix</keyword>
<evidence type="ECO:0000313" key="9">
    <source>
        <dbReference type="Proteomes" id="UP001303946"/>
    </source>
</evidence>
<evidence type="ECO:0000256" key="5">
    <source>
        <dbReference type="ARBA" id="ARBA00022989"/>
    </source>
</evidence>
<name>A0ABZ0CQP2_9BURK</name>
<dbReference type="PANTHER" id="PTHR30250">
    <property type="entry name" value="PST FAMILY PREDICTED COLANIC ACID TRANSPORTER"/>
    <property type="match status" value="1"/>
</dbReference>
<feature type="transmembrane region" description="Helical" evidence="7">
    <location>
        <begin position="162"/>
        <end position="179"/>
    </location>
</feature>
<feature type="transmembrane region" description="Helical" evidence="7">
    <location>
        <begin position="338"/>
        <end position="357"/>
    </location>
</feature>
<evidence type="ECO:0000256" key="2">
    <source>
        <dbReference type="ARBA" id="ARBA00007430"/>
    </source>
</evidence>
<evidence type="ECO:0000256" key="6">
    <source>
        <dbReference type="ARBA" id="ARBA00023136"/>
    </source>
</evidence>
<feature type="transmembrane region" description="Helical" evidence="7">
    <location>
        <begin position="86"/>
        <end position="109"/>
    </location>
</feature>
<protein>
    <submittedName>
        <fullName evidence="8">Oligosaccharide flippase family protein</fullName>
    </submittedName>
</protein>
<gene>
    <name evidence="8" type="ORF">RXV79_20610</name>
</gene>
<feature type="transmembrane region" description="Helical" evidence="7">
    <location>
        <begin position="311"/>
        <end position="332"/>
    </location>
</feature>
<feature type="transmembrane region" description="Helical" evidence="7">
    <location>
        <begin position="398"/>
        <end position="417"/>
    </location>
</feature>
<keyword evidence="6 7" id="KW-0472">Membrane</keyword>
<reference evidence="8 9" key="1">
    <citation type="submission" date="2023-10" db="EMBL/GenBank/DDBJ databases">
        <title>Bacteria for the degradation of biodegradable plastic PBAT(Polybutylene adipate terephthalate).</title>
        <authorList>
            <person name="Weon H.-Y."/>
            <person name="Yeon J."/>
        </authorList>
    </citation>
    <scope>NUCLEOTIDE SEQUENCE [LARGE SCALE GENOMIC DNA]</scope>
    <source>
        <strain evidence="8 9">SBD 7-3</strain>
    </source>
</reference>
<dbReference type="InterPro" id="IPR050833">
    <property type="entry name" value="Poly_Biosynth_Transport"/>
</dbReference>
<dbReference type="EMBL" id="CP136336">
    <property type="protein sequence ID" value="WOB07310.1"/>
    <property type="molecule type" value="Genomic_DNA"/>
</dbReference>
<evidence type="ECO:0000256" key="4">
    <source>
        <dbReference type="ARBA" id="ARBA00022692"/>
    </source>
</evidence>
<feature type="transmembrane region" description="Helical" evidence="7">
    <location>
        <begin position="429"/>
        <end position="452"/>
    </location>
</feature>
<dbReference type="Pfam" id="PF13440">
    <property type="entry name" value="Polysacc_synt_3"/>
    <property type="match status" value="1"/>
</dbReference>
<evidence type="ECO:0000256" key="7">
    <source>
        <dbReference type="SAM" id="Phobius"/>
    </source>
</evidence>
<evidence type="ECO:0000256" key="1">
    <source>
        <dbReference type="ARBA" id="ARBA00004651"/>
    </source>
</evidence>
<evidence type="ECO:0000313" key="8">
    <source>
        <dbReference type="EMBL" id="WOB07310.1"/>
    </source>
</evidence>
<feature type="transmembrane region" description="Helical" evidence="7">
    <location>
        <begin position="369"/>
        <end position="392"/>
    </location>
</feature>